<feature type="region of interest" description="Disordered" evidence="5">
    <location>
        <begin position="131"/>
        <end position="157"/>
    </location>
</feature>
<evidence type="ECO:0000313" key="9">
    <source>
        <dbReference type="EMBL" id="MFC3156865.1"/>
    </source>
</evidence>
<evidence type="ECO:0000256" key="2">
    <source>
        <dbReference type="ARBA" id="ARBA00022723"/>
    </source>
</evidence>
<comment type="caution">
    <text evidence="9">The sequence shown here is derived from an EMBL/GenBank/DDBJ whole genome shotgun (WGS) entry which is preliminary data.</text>
</comment>
<dbReference type="PROSITE" id="PS51007">
    <property type="entry name" value="CYTC"/>
    <property type="match status" value="2"/>
</dbReference>
<dbReference type="PROSITE" id="PS50853">
    <property type="entry name" value="FN3"/>
    <property type="match status" value="1"/>
</dbReference>
<evidence type="ECO:0000313" key="10">
    <source>
        <dbReference type="Proteomes" id="UP001595548"/>
    </source>
</evidence>
<dbReference type="Pfam" id="PF00041">
    <property type="entry name" value="fn3"/>
    <property type="match status" value="1"/>
</dbReference>
<keyword evidence="6" id="KW-0732">Signal</keyword>
<evidence type="ECO:0000256" key="3">
    <source>
        <dbReference type="ARBA" id="ARBA00023004"/>
    </source>
</evidence>
<feature type="signal peptide" evidence="6">
    <location>
        <begin position="1"/>
        <end position="27"/>
    </location>
</feature>
<keyword evidence="2 4" id="KW-0479">Metal-binding</keyword>
<dbReference type="InterPro" id="IPR010538">
    <property type="entry name" value="DHOR"/>
</dbReference>
<dbReference type="RefSeq" id="WP_382418309.1">
    <property type="nucleotide sequence ID" value="NZ_AP031500.1"/>
</dbReference>
<dbReference type="InterPro" id="IPR036116">
    <property type="entry name" value="FN3_sf"/>
</dbReference>
<dbReference type="InterPro" id="IPR021016">
    <property type="entry name" value="Beta-xylanase"/>
</dbReference>
<dbReference type="Gene3D" id="2.60.40.2450">
    <property type="entry name" value="Beta-1,3-xylanase, CBM31 domain"/>
    <property type="match status" value="1"/>
</dbReference>
<dbReference type="SMART" id="SM00060">
    <property type="entry name" value="FN3"/>
    <property type="match status" value="1"/>
</dbReference>
<evidence type="ECO:0000256" key="1">
    <source>
        <dbReference type="ARBA" id="ARBA00022617"/>
    </source>
</evidence>
<dbReference type="InterPro" id="IPR003961">
    <property type="entry name" value="FN3_dom"/>
</dbReference>
<dbReference type="SUPFAM" id="SSF49265">
    <property type="entry name" value="Fibronectin type III"/>
    <property type="match status" value="1"/>
</dbReference>
<feature type="domain" description="Cytochrome c" evidence="8">
    <location>
        <begin position="659"/>
        <end position="796"/>
    </location>
</feature>
<evidence type="ECO:0000256" key="5">
    <source>
        <dbReference type="SAM" id="MobiDB-lite"/>
    </source>
</evidence>
<protein>
    <submittedName>
        <fullName evidence="9">Di-heme oxidoredictase family protein</fullName>
    </submittedName>
</protein>
<dbReference type="PANTHER" id="PTHR30600:SF4">
    <property type="entry name" value="CYTOCHROME C DOMAIN-CONTAINING PROTEIN"/>
    <property type="match status" value="1"/>
</dbReference>
<feature type="compositionally biased region" description="Gly residues" evidence="5">
    <location>
        <begin position="348"/>
        <end position="382"/>
    </location>
</feature>
<feature type="compositionally biased region" description="Low complexity" evidence="5">
    <location>
        <begin position="131"/>
        <end position="154"/>
    </location>
</feature>
<dbReference type="Proteomes" id="UP001595548">
    <property type="component" value="Unassembled WGS sequence"/>
</dbReference>
<evidence type="ECO:0000259" key="7">
    <source>
        <dbReference type="PROSITE" id="PS50853"/>
    </source>
</evidence>
<gene>
    <name evidence="9" type="ORF">ACFOEB_16765</name>
</gene>
<feature type="domain" description="Fibronectin type-III" evidence="7">
    <location>
        <begin position="155"/>
        <end position="244"/>
    </location>
</feature>
<evidence type="ECO:0000256" key="4">
    <source>
        <dbReference type="PROSITE-ProRule" id="PRU00433"/>
    </source>
</evidence>
<dbReference type="InterPro" id="IPR051395">
    <property type="entry name" value="Cytochrome_c_Peroxidase/MauG"/>
</dbReference>
<dbReference type="InterPro" id="IPR009056">
    <property type="entry name" value="Cyt_c-like_dom"/>
</dbReference>
<reference evidence="10" key="1">
    <citation type="journal article" date="2019" name="Int. J. Syst. Evol. Microbiol.">
        <title>The Global Catalogue of Microorganisms (GCM) 10K type strain sequencing project: providing services to taxonomists for standard genome sequencing and annotation.</title>
        <authorList>
            <consortium name="The Broad Institute Genomics Platform"/>
            <consortium name="The Broad Institute Genome Sequencing Center for Infectious Disease"/>
            <person name="Wu L."/>
            <person name="Ma J."/>
        </authorList>
    </citation>
    <scope>NUCLEOTIDE SEQUENCE [LARGE SCALE GENOMIC DNA]</scope>
    <source>
        <strain evidence="10">KCTC 52141</strain>
    </source>
</reference>
<dbReference type="Gene3D" id="2.60.40.10">
    <property type="entry name" value="Immunoglobulins"/>
    <property type="match status" value="1"/>
</dbReference>
<feature type="region of interest" description="Disordered" evidence="5">
    <location>
        <begin position="333"/>
        <end position="382"/>
    </location>
</feature>
<keyword evidence="10" id="KW-1185">Reference proteome</keyword>
<dbReference type="CDD" id="cd00063">
    <property type="entry name" value="FN3"/>
    <property type="match status" value="1"/>
</dbReference>
<organism evidence="9 10">
    <name type="scientific">Gilvimarinus japonicus</name>
    <dbReference type="NCBI Taxonomy" id="1796469"/>
    <lineage>
        <taxon>Bacteria</taxon>
        <taxon>Pseudomonadati</taxon>
        <taxon>Pseudomonadota</taxon>
        <taxon>Gammaproteobacteria</taxon>
        <taxon>Cellvibrionales</taxon>
        <taxon>Cellvibrionaceae</taxon>
        <taxon>Gilvimarinus</taxon>
    </lineage>
</organism>
<dbReference type="EMBL" id="JBHRTL010000031">
    <property type="protein sequence ID" value="MFC3156865.1"/>
    <property type="molecule type" value="Genomic_DNA"/>
</dbReference>
<name>A0ABV7HWG0_9GAMM</name>
<accession>A0ABV7HWG0</accession>
<dbReference type="SUPFAM" id="SSF46626">
    <property type="entry name" value="Cytochrome c"/>
    <property type="match status" value="1"/>
</dbReference>
<dbReference type="InterPro" id="IPR038560">
    <property type="entry name" value="Beta-xylanase_CBM31_sf"/>
</dbReference>
<dbReference type="Pfam" id="PF06537">
    <property type="entry name" value="DHOR"/>
    <property type="match status" value="1"/>
</dbReference>
<feature type="domain" description="Cytochrome c" evidence="8">
    <location>
        <begin position="804"/>
        <end position="927"/>
    </location>
</feature>
<keyword evidence="3 4" id="KW-0408">Iron</keyword>
<keyword evidence="1 4" id="KW-0349">Heme</keyword>
<dbReference type="InterPro" id="IPR036909">
    <property type="entry name" value="Cyt_c-like_dom_sf"/>
</dbReference>
<sequence length="927" mass="97633">MSKQIPFKPAIIAGAVTLISSAIAAQAAPIDVSLNSAGELLLEYTFDEQKSGGMWLSAYENGQWSFTTITGATETGLAGGQWRYLYQSDLQCDSGDEFSLRVQGNYSQVDWLPGPTADDFYEVSCATLGSSGASSSSSSAASSESSSSSSSSISPPAHAPVVNASASDAQVQLSWSSVSGATAYRVEYGYATGALQDSQSTDQTALTVTGLDNGFDYDFVVVAVNSRGENASARITATPEAPAAEPESPAVGGYAFGLQSDGTLYHIDGGQTGAWAYLCLNSDCRQAVLNGNRYQYTFSNVTPGQSYDLQFKVQDDASSQCIADASGIAPGNGVTSSPCGSGNASGNDTGGGDNSGGDDNSGGGDSSGGGDNGSGADNGFGGAGGVRVENGVVIANVAERYRVRHELSGNDFNNFNIEYWRARYGALELRDYTRPEAASQRQAACGTSDPCVVVRLDSAVPLAMSDASGNGKDCNQQSPNFRYHKFYGDETNFYYGYVMDLIMPDGSILAACNATQAQRAAATSWQAVMRPDQNIPRPFAQGAQVEFEVTINFDRAQVTGDNVNYYGQTFKYVLGEGFVVNNQDPAIGPVAVNDAFAKLGGDTTVPHLSETGGNQRRFSFMQHAYNMNPSNIQNWLQGRRLFHTNFVNGNHIEQFMPGPQAIGGNLPFPEMAGKASDPVQSSCTECHTNNSVGQMQTGADVVPPKMIGLGLLEAISDSQIEAWAQENGGTVSRITLDGVEQIGRFGWRAEAVSVEHQVAKALHDDIGVGTHVAEFGPSELSADHLHDLVTYSSLLAVPVPRANLAGSQGLAEFESLGCAACHQPTVTTGSDTAFPELANQTIHPFTDLLLHDLGEGEFRTAPLWGLGLSGYIANGSASSLNLMHDGVASSIDEAVQRHNGDGADAKTAYNNASSSARQAIDRFLMNL</sequence>
<feature type="chain" id="PRO_5047302845" evidence="6">
    <location>
        <begin position="28"/>
        <end position="927"/>
    </location>
</feature>
<proteinExistence type="predicted"/>
<dbReference type="InterPro" id="IPR013783">
    <property type="entry name" value="Ig-like_fold"/>
</dbReference>
<evidence type="ECO:0000259" key="8">
    <source>
        <dbReference type="PROSITE" id="PS51007"/>
    </source>
</evidence>
<dbReference type="Pfam" id="PF11606">
    <property type="entry name" value="AlcCBM31"/>
    <property type="match status" value="1"/>
</dbReference>
<dbReference type="PANTHER" id="PTHR30600">
    <property type="entry name" value="CYTOCHROME C PEROXIDASE-RELATED"/>
    <property type="match status" value="1"/>
</dbReference>
<evidence type="ECO:0000256" key="6">
    <source>
        <dbReference type="SAM" id="SignalP"/>
    </source>
</evidence>
<dbReference type="Gene3D" id="1.10.760.10">
    <property type="entry name" value="Cytochrome c-like domain"/>
    <property type="match status" value="1"/>
</dbReference>